<feature type="domain" description="Poly(A) polymerase RNA-binding" evidence="16">
    <location>
        <begin position="362"/>
        <end position="420"/>
    </location>
</feature>
<dbReference type="Proteomes" id="UP001367676">
    <property type="component" value="Unassembled WGS sequence"/>
</dbReference>
<dbReference type="InterPro" id="IPR043519">
    <property type="entry name" value="NT_sf"/>
</dbReference>
<feature type="binding site" evidence="14">
    <location>
        <position position="162"/>
    </location>
    <ligand>
        <name>Mg(2+)</name>
        <dbReference type="ChEBI" id="CHEBI:18420"/>
        <label>2</label>
        <note>catalytic</note>
    </ligand>
</feature>
<feature type="domain" description="Poly(A) polymerase nucleotidyltransferase" evidence="18">
    <location>
        <begin position="16"/>
        <end position="209"/>
    </location>
</feature>
<feature type="binding site" evidence="14">
    <location>
        <position position="110"/>
    </location>
    <ligand>
        <name>Mg(2+)</name>
        <dbReference type="ChEBI" id="CHEBI:18420"/>
        <label>2</label>
        <note>catalytic</note>
    </ligand>
</feature>
<evidence type="ECO:0000256" key="12">
    <source>
        <dbReference type="PIRNR" id="PIRNR018425"/>
    </source>
</evidence>
<comment type="function">
    <text evidence="12">Polymerase that creates the 3'-poly(A) tail of mRNA's.</text>
</comment>
<dbReference type="InterPro" id="IPR014492">
    <property type="entry name" value="PolyA_polymerase"/>
</dbReference>
<comment type="similarity">
    <text evidence="3 12">Belongs to the poly(A) polymerase family.</text>
</comment>
<feature type="compositionally biased region" description="Low complexity" evidence="15">
    <location>
        <begin position="534"/>
        <end position="553"/>
    </location>
</feature>
<evidence type="ECO:0000256" key="14">
    <source>
        <dbReference type="PIRSR" id="PIRSR018425-2"/>
    </source>
</evidence>
<comment type="caution">
    <text evidence="19">The sequence shown here is derived from an EMBL/GenBank/DDBJ whole genome shotgun (WGS) entry which is preliminary data.</text>
</comment>
<feature type="binding site" evidence="13">
    <location>
        <position position="162"/>
    </location>
    <ligand>
        <name>ATP</name>
        <dbReference type="ChEBI" id="CHEBI:30616"/>
    </ligand>
</feature>
<keyword evidence="9 14" id="KW-0460">Magnesium</keyword>
<dbReference type="GO" id="GO:0005524">
    <property type="term" value="F:ATP binding"/>
    <property type="evidence" value="ECO:0007669"/>
    <property type="project" value="UniProtKB-UniRule"/>
</dbReference>
<comment type="cofactor">
    <cofactor evidence="14">
        <name>Mg(2+)</name>
        <dbReference type="ChEBI" id="CHEBI:18420"/>
    </cofactor>
    <text evidence="14">Binds 2 magnesium ions. Also active with manganese.</text>
</comment>
<dbReference type="Gene3D" id="3.30.70.590">
    <property type="entry name" value="Poly(A) polymerase predicted RNA binding domain"/>
    <property type="match status" value="1"/>
</dbReference>
<evidence type="ECO:0000256" key="6">
    <source>
        <dbReference type="ARBA" id="ARBA00022723"/>
    </source>
</evidence>
<dbReference type="Gene3D" id="1.10.1410.10">
    <property type="match status" value="1"/>
</dbReference>
<dbReference type="Gene3D" id="3.30.460.10">
    <property type="entry name" value="Beta Polymerase, domain 2"/>
    <property type="match status" value="1"/>
</dbReference>
<evidence type="ECO:0000256" key="1">
    <source>
        <dbReference type="ARBA" id="ARBA00001936"/>
    </source>
</evidence>
<keyword evidence="8 12" id="KW-0067">ATP-binding</keyword>
<feature type="binding site" evidence="13">
    <location>
        <begin position="108"/>
        <end position="110"/>
    </location>
    <ligand>
        <name>ATP</name>
        <dbReference type="ChEBI" id="CHEBI:30616"/>
    </ligand>
</feature>
<dbReference type="GO" id="GO:1990817">
    <property type="term" value="F:poly(A) RNA polymerase activity"/>
    <property type="evidence" value="ECO:0007669"/>
    <property type="project" value="UniProtKB-UniRule"/>
</dbReference>
<dbReference type="InterPro" id="IPR007010">
    <property type="entry name" value="PolA_pol_RNA-bd_dom"/>
</dbReference>
<dbReference type="GO" id="GO:0031123">
    <property type="term" value="P:RNA 3'-end processing"/>
    <property type="evidence" value="ECO:0007669"/>
    <property type="project" value="InterPro"/>
</dbReference>
<keyword evidence="7 12" id="KW-0547">Nucleotide-binding</keyword>
<evidence type="ECO:0000256" key="15">
    <source>
        <dbReference type="SAM" id="MobiDB-lite"/>
    </source>
</evidence>
<dbReference type="Pfam" id="PF20750">
    <property type="entry name" value="PAP_NTPase"/>
    <property type="match status" value="1"/>
</dbReference>
<dbReference type="SUPFAM" id="SSF81301">
    <property type="entry name" value="Nucleotidyltransferase"/>
    <property type="match status" value="1"/>
</dbReference>
<evidence type="ECO:0000256" key="2">
    <source>
        <dbReference type="ARBA" id="ARBA00004123"/>
    </source>
</evidence>
<comment type="cofactor">
    <cofactor evidence="1">
        <name>Mn(2+)</name>
        <dbReference type="ChEBI" id="CHEBI:29035"/>
    </cofactor>
</comment>
<gene>
    <name evidence="19" type="ORF">V9T40_002032</name>
</gene>
<keyword evidence="5 12" id="KW-0808">Transferase</keyword>
<evidence type="ECO:0000256" key="13">
    <source>
        <dbReference type="PIRSR" id="PIRSR018425-1"/>
    </source>
</evidence>
<evidence type="ECO:0000256" key="4">
    <source>
        <dbReference type="ARBA" id="ARBA00022664"/>
    </source>
</evidence>
<name>A0AAN9Y3R1_9HEMI</name>
<feature type="region of interest" description="Disordered" evidence="15">
    <location>
        <begin position="569"/>
        <end position="645"/>
    </location>
</feature>
<dbReference type="CDD" id="cd05402">
    <property type="entry name" value="NT_PAP_TUTase"/>
    <property type="match status" value="1"/>
</dbReference>
<feature type="compositionally biased region" description="Basic and acidic residues" evidence="15">
    <location>
        <begin position="1"/>
        <end position="11"/>
    </location>
</feature>
<evidence type="ECO:0000313" key="19">
    <source>
        <dbReference type="EMBL" id="KAK7590419.1"/>
    </source>
</evidence>
<evidence type="ECO:0000256" key="9">
    <source>
        <dbReference type="ARBA" id="ARBA00022842"/>
    </source>
</evidence>
<feature type="binding site" evidence="13">
    <location>
        <begin position="95"/>
        <end position="97"/>
    </location>
    <ligand>
        <name>ATP</name>
        <dbReference type="ChEBI" id="CHEBI:30616"/>
    </ligand>
</feature>
<dbReference type="GO" id="GO:0006397">
    <property type="term" value="P:mRNA processing"/>
    <property type="evidence" value="ECO:0007669"/>
    <property type="project" value="UniProtKB-KW"/>
</dbReference>
<keyword evidence="4 12" id="KW-0507">mRNA processing</keyword>
<evidence type="ECO:0000256" key="5">
    <source>
        <dbReference type="ARBA" id="ARBA00022679"/>
    </source>
</evidence>
<keyword evidence="10 12" id="KW-0539">Nucleus</keyword>
<evidence type="ECO:0000256" key="10">
    <source>
        <dbReference type="ARBA" id="ARBA00023242"/>
    </source>
</evidence>
<dbReference type="EC" id="2.7.7.19" evidence="12"/>
<dbReference type="Pfam" id="PF04928">
    <property type="entry name" value="PAP_central"/>
    <property type="match status" value="1"/>
</dbReference>
<dbReference type="GO" id="GO:0005634">
    <property type="term" value="C:nucleus"/>
    <property type="evidence" value="ECO:0007669"/>
    <property type="project" value="UniProtKB-SubCell"/>
</dbReference>
<feature type="binding site" evidence="13">
    <location>
        <begin position="241"/>
        <end position="242"/>
    </location>
    <ligand>
        <name>ATP</name>
        <dbReference type="ChEBI" id="CHEBI:30616"/>
    </ligand>
</feature>
<dbReference type="SUPFAM" id="SSF55003">
    <property type="entry name" value="PAP/Archaeal CCA-adding enzyme, C-terminal domain"/>
    <property type="match status" value="1"/>
</dbReference>
<dbReference type="GO" id="GO:0003723">
    <property type="term" value="F:RNA binding"/>
    <property type="evidence" value="ECO:0007669"/>
    <property type="project" value="UniProtKB-UniRule"/>
</dbReference>
<keyword evidence="20" id="KW-1185">Reference proteome</keyword>
<comment type="subcellular location">
    <subcellularLocation>
        <location evidence="2 12">Nucleus</location>
    </subcellularLocation>
</comment>
<evidence type="ECO:0000256" key="8">
    <source>
        <dbReference type="ARBA" id="ARBA00022840"/>
    </source>
</evidence>
<sequence length="675" mass="75912">MWTNEENKPPEGAKYGVTAPISESGPKPIDNEKTLELETVLNNYDNLETEEELNHRMEILARLNDMVNEWVIELAISQNMPEEIAASVGGRITTFGSYRLGVHSKGSDIDALCIAPRHVTRADYFTSFFEKLKDCSEVKELRKVEEAFVPLIRMNFDGIEIDLLFAQLLLSHIPEELDLRDDSLLRNLDPKCVRSLNGCRVTDEIINVVPNVDTFRLALRAIKLWAKRHGIYSNILGYLGGVSWAMLVARTCQLYPNAVAATIIQKFFFVYSQWKWPTPVLLKKSSNPNLNFPVWNPQYSASDRSHLMPIITPAYPQQNSTYNVSKATLSIMKEEFIQGMQLVEEIMIGRRDWTVLFQKPVFFAKYKHFIMLLASSHTNEEHLRWTGLLEAKIRHLVAILERNMFIETVHVNPSIFKLRQDFFKVETADGIHFEELPNSLWFIGLKFGPISYGSINLTREIQKFTDEVMKHANNINMYQETMKIEAKYVKRKNLGDYISNEIIDEDKKGFAGIPMSVKNGATELLRRNGTTPPSSNSSVVSVSSNGNSYSNAVPVNSTRRVTVVNAAIPVSSGGSSSGSNSNSSSPESNSRSEPSTRSAPSPPVSECSPKSESSSPRAESSSSKRPSDSPDEVAVRPPTRRRLNGYIVRSPPVVEEEIVEFIDLTEDEVTFVSSS</sequence>
<reference evidence="19 20" key="1">
    <citation type="submission" date="2024-03" db="EMBL/GenBank/DDBJ databases">
        <title>Adaptation during the transition from Ophiocordyceps entomopathogen to insect associate is accompanied by gene loss and intensified selection.</title>
        <authorList>
            <person name="Ward C.M."/>
            <person name="Onetto C.A."/>
            <person name="Borneman A.R."/>
        </authorList>
    </citation>
    <scope>NUCLEOTIDE SEQUENCE [LARGE SCALE GENOMIC DNA]</scope>
    <source>
        <strain evidence="19">AWRI1</strain>
        <tissue evidence="19">Single Adult Female</tissue>
    </source>
</reference>
<evidence type="ECO:0000256" key="7">
    <source>
        <dbReference type="ARBA" id="ARBA00022741"/>
    </source>
</evidence>
<protein>
    <recommendedName>
        <fullName evidence="12">Poly(A) polymerase</fullName>
        <ecNumber evidence="12">2.7.7.19</ecNumber>
    </recommendedName>
</protein>
<evidence type="ECO:0000259" key="16">
    <source>
        <dbReference type="Pfam" id="PF04926"/>
    </source>
</evidence>
<evidence type="ECO:0000259" key="17">
    <source>
        <dbReference type="Pfam" id="PF04928"/>
    </source>
</evidence>
<dbReference type="InterPro" id="IPR048840">
    <property type="entry name" value="PolA_pol_NTPase"/>
</dbReference>
<dbReference type="PANTHER" id="PTHR10682:SF10">
    <property type="entry name" value="POLYNUCLEOTIDE ADENYLYLTRANSFERASE"/>
    <property type="match status" value="1"/>
</dbReference>
<feature type="binding site" evidence="14">
    <location>
        <position position="108"/>
    </location>
    <ligand>
        <name>Mg(2+)</name>
        <dbReference type="ChEBI" id="CHEBI:18420"/>
        <label>2</label>
        <note>catalytic</note>
    </ligand>
</feature>
<feature type="binding site" evidence="14">
    <location>
        <position position="110"/>
    </location>
    <ligand>
        <name>Mg(2+)</name>
        <dbReference type="ChEBI" id="CHEBI:18420"/>
        <label>1</label>
        <note>catalytic</note>
    </ligand>
</feature>
<evidence type="ECO:0000313" key="20">
    <source>
        <dbReference type="Proteomes" id="UP001367676"/>
    </source>
</evidence>
<dbReference type="AlphaFoldDB" id="A0AAN9Y3R1"/>
<proteinExistence type="inferred from homology"/>
<organism evidence="19 20">
    <name type="scientific">Parthenolecanium corni</name>
    <dbReference type="NCBI Taxonomy" id="536013"/>
    <lineage>
        <taxon>Eukaryota</taxon>
        <taxon>Metazoa</taxon>
        <taxon>Ecdysozoa</taxon>
        <taxon>Arthropoda</taxon>
        <taxon>Hexapoda</taxon>
        <taxon>Insecta</taxon>
        <taxon>Pterygota</taxon>
        <taxon>Neoptera</taxon>
        <taxon>Paraneoptera</taxon>
        <taxon>Hemiptera</taxon>
        <taxon>Sternorrhyncha</taxon>
        <taxon>Coccoidea</taxon>
        <taxon>Coccidae</taxon>
        <taxon>Parthenolecanium</taxon>
    </lineage>
</organism>
<feature type="region of interest" description="Disordered" evidence="15">
    <location>
        <begin position="1"/>
        <end position="30"/>
    </location>
</feature>
<accession>A0AAN9Y3R1</accession>
<evidence type="ECO:0000256" key="3">
    <source>
        <dbReference type="ARBA" id="ARBA00010912"/>
    </source>
</evidence>
<feature type="binding site" evidence="13">
    <location>
        <position position="223"/>
    </location>
    <ligand>
        <name>ATP</name>
        <dbReference type="ChEBI" id="CHEBI:30616"/>
    </ligand>
</feature>
<feature type="region of interest" description="Disordered" evidence="15">
    <location>
        <begin position="525"/>
        <end position="554"/>
    </location>
</feature>
<dbReference type="PIRSF" id="PIRSF018425">
    <property type="entry name" value="PolyA_polymerase"/>
    <property type="match status" value="1"/>
</dbReference>
<dbReference type="InterPro" id="IPR011068">
    <property type="entry name" value="NuclTrfase_I-like_C"/>
</dbReference>
<dbReference type="Pfam" id="PF04926">
    <property type="entry name" value="PAP_RNA-bind"/>
    <property type="match status" value="2"/>
</dbReference>
<dbReference type="EMBL" id="JBBCAQ010000022">
    <property type="protein sequence ID" value="KAK7590419.1"/>
    <property type="molecule type" value="Genomic_DNA"/>
</dbReference>
<feature type="domain" description="Poly(A) polymerase central" evidence="17">
    <location>
        <begin position="214"/>
        <end position="359"/>
    </location>
</feature>
<evidence type="ECO:0000256" key="11">
    <source>
        <dbReference type="ARBA" id="ARBA00048830"/>
    </source>
</evidence>
<dbReference type="GO" id="GO:0046872">
    <property type="term" value="F:metal ion binding"/>
    <property type="evidence" value="ECO:0007669"/>
    <property type="project" value="UniProtKB-KW"/>
</dbReference>
<feature type="binding site" evidence="14">
    <location>
        <position position="108"/>
    </location>
    <ligand>
        <name>Mg(2+)</name>
        <dbReference type="ChEBI" id="CHEBI:18420"/>
        <label>1</label>
        <note>catalytic</note>
    </ligand>
</feature>
<feature type="compositionally biased region" description="Low complexity" evidence="15">
    <location>
        <begin position="571"/>
        <end position="624"/>
    </location>
</feature>
<dbReference type="FunFam" id="3.30.460.10:FF:000002">
    <property type="entry name" value="Poly(A) polymerase alpha, putative"/>
    <property type="match status" value="1"/>
</dbReference>
<feature type="binding site" evidence="13">
    <location>
        <position position="232"/>
    </location>
    <ligand>
        <name>ATP</name>
        <dbReference type="ChEBI" id="CHEBI:30616"/>
    </ligand>
</feature>
<keyword evidence="6 14" id="KW-0479">Metal-binding</keyword>
<dbReference type="InterPro" id="IPR007012">
    <property type="entry name" value="PolA_pol_cen_dom"/>
</dbReference>
<evidence type="ECO:0000259" key="18">
    <source>
        <dbReference type="Pfam" id="PF20750"/>
    </source>
</evidence>
<dbReference type="PANTHER" id="PTHR10682">
    <property type="entry name" value="POLY A POLYMERASE"/>
    <property type="match status" value="1"/>
</dbReference>
<dbReference type="SUPFAM" id="SSF81631">
    <property type="entry name" value="PAP/OAS1 substrate-binding domain"/>
    <property type="match status" value="1"/>
</dbReference>
<dbReference type="FunFam" id="1.10.1410.10:FF:000001">
    <property type="entry name" value="Putative poly(A) polymerase gamma"/>
    <property type="match status" value="1"/>
</dbReference>
<feature type="domain" description="Poly(A) polymerase RNA-binding" evidence="16">
    <location>
        <begin position="439"/>
        <end position="503"/>
    </location>
</feature>
<comment type="catalytic activity">
    <reaction evidence="11 12">
        <text>RNA(n) + ATP = RNA(n)-3'-adenine ribonucleotide + diphosphate</text>
        <dbReference type="Rhea" id="RHEA:11332"/>
        <dbReference type="Rhea" id="RHEA-COMP:14527"/>
        <dbReference type="Rhea" id="RHEA-COMP:17347"/>
        <dbReference type="ChEBI" id="CHEBI:30616"/>
        <dbReference type="ChEBI" id="CHEBI:33019"/>
        <dbReference type="ChEBI" id="CHEBI:140395"/>
        <dbReference type="ChEBI" id="CHEBI:173115"/>
        <dbReference type="EC" id="2.7.7.19"/>
    </reaction>
</comment>